<reference evidence="3" key="1">
    <citation type="submission" date="2015-01" db="EMBL/GenBank/DDBJ databases">
        <title>The Genome Sequence of Cladophialophora bantiana CBS 173.52.</title>
        <authorList>
            <consortium name="The Broad Institute Genomics Platform"/>
            <person name="Cuomo C."/>
            <person name="de Hoog S."/>
            <person name="Gorbushina A."/>
            <person name="Stielow B."/>
            <person name="Teixiera M."/>
            <person name="Abouelleil A."/>
            <person name="Chapman S.B."/>
            <person name="Priest M."/>
            <person name="Young S.K."/>
            <person name="Wortman J."/>
            <person name="Nusbaum C."/>
            <person name="Birren B."/>
        </authorList>
    </citation>
    <scope>NUCLEOTIDE SEQUENCE [LARGE SCALE GENOMIC DNA]</scope>
    <source>
        <strain evidence="3">CBS 173.52</strain>
    </source>
</reference>
<sequence>MSDQSLASRSHDAATLGSIPSEILQQIFYFSTSPSFFQLIQVNRKFFSLASQSREVILHHLRHVPGIKLGLEDHSISTSDLFLIFRQRAASHLYGVNFTADCRSWGLSNHSGGSIDSRASCLGVESEWGNNVCLVLKNSLRIRLNWHNDLPGETIESPYADGRAKIIQVVQKSHYITVLYAWSPPEEDPANDTSHPEPTMVRGSVKEVLEGSKGRHLFPRCGWSSSSKQNSQSKACSSLPRIRYHILHYDMFRSDRPIFFPIPTHKSLHNNLLVPVHLAVHNRLQCAILWDLPDAMTPTMDTTICLYTADHLPRYEQGEYSVWVLYPFDRPTPIYRSRSGDRIDLARENSDDDIDGTGTTYTVTCVREKFNRSGYDVGQDLRLLHFPLRPRTVAFFKDGRRLSLYAPGSTVPFTTLLANETIRNRAFSPMLSPVGYPSHSDSLHIRRMEDLRRRIRRTNHTSIYGNHFTLGLPFFNTHETVARPDNPDLDITLPEVECLTHMLCVGTAKIPTLRIHTAGGVVTETGPQVLTIVQIRKRVLYDLCPHIRQRDDLPTLPRPPREHRRRRHVNIHLHPNAEAIPNVIIAPEVGDDDDDVGNNIDNESEPDVDMLSDTDVDDADAEVLEGTDLRVVARLWGWAPHCSTLTGQDTICISPRGERIAVAQWDRVLVYALNPGELCDEAWDEGNESDDAISEEDGTSESGSDSENDDDDDDDDGGSVMSGVEDVVSAAENQDPGNGNANDNPNDGAQHPLAPSEHSPAISNPGMVPSPVEPPKPAESVASSTSTSLSGLLSFYPHVKDNFLGGGVVELRPIVLKMDGGAVVRKMSWALGRPVRVDEDRTDDTGEMYHKGEEIKGVAAEKGGTVKEKEKEEDAGALASNNAARQRGDTEGWRNDNTRASADVGRSNPPDRPQASEPVQSQDQSSPKSDLQTETLSKNTYIKVQEDGTSILPSEIPPAPFSDAKLTGQIKHIAHPPDHHSSPSVVFLGPPPELRPPSPAGVDLIKDKETESMETSTGEVGKRSQDMTTDHEQAGPSAAELSESLASDSTPPYKRKREPRKRVAENELIVLTDRGLQIWDLSVWGKGGRVRCELPGDDIPL</sequence>
<gene>
    <name evidence="3" type="ORF">Z519_03893</name>
</gene>
<evidence type="ECO:0000256" key="1">
    <source>
        <dbReference type="SAM" id="MobiDB-lite"/>
    </source>
</evidence>
<dbReference type="HOGENOM" id="CLU_284537_0_0_1"/>
<dbReference type="RefSeq" id="XP_016621978.1">
    <property type="nucleotide sequence ID" value="XM_016761640.1"/>
</dbReference>
<feature type="compositionally biased region" description="Pro residues" evidence="1">
    <location>
        <begin position="989"/>
        <end position="999"/>
    </location>
</feature>
<feature type="compositionally biased region" description="Acidic residues" evidence="1">
    <location>
        <begin position="681"/>
        <end position="717"/>
    </location>
</feature>
<feature type="compositionally biased region" description="Basic and acidic residues" evidence="1">
    <location>
        <begin position="839"/>
        <end position="856"/>
    </location>
</feature>
<evidence type="ECO:0000313" key="4">
    <source>
        <dbReference type="Proteomes" id="UP000053789"/>
    </source>
</evidence>
<accession>A0A0D2IEU4</accession>
<proteinExistence type="predicted"/>
<dbReference type="Proteomes" id="UP000053789">
    <property type="component" value="Unassembled WGS sequence"/>
</dbReference>
<feature type="domain" description="F-box" evidence="2">
    <location>
        <begin position="13"/>
        <end position="61"/>
    </location>
</feature>
<feature type="compositionally biased region" description="Basic and acidic residues" evidence="1">
    <location>
        <begin position="886"/>
        <end position="897"/>
    </location>
</feature>
<evidence type="ECO:0000259" key="2">
    <source>
        <dbReference type="PROSITE" id="PS50181"/>
    </source>
</evidence>
<organism evidence="3 4">
    <name type="scientific">Cladophialophora bantiana (strain ATCC 10958 / CBS 173.52 / CDC B-1940 / NIH 8579)</name>
    <name type="common">Xylohypha bantiana</name>
    <dbReference type="NCBI Taxonomy" id="1442370"/>
    <lineage>
        <taxon>Eukaryota</taxon>
        <taxon>Fungi</taxon>
        <taxon>Dikarya</taxon>
        <taxon>Ascomycota</taxon>
        <taxon>Pezizomycotina</taxon>
        <taxon>Eurotiomycetes</taxon>
        <taxon>Chaetothyriomycetidae</taxon>
        <taxon>Chaetothyriales</taxon>
        <taxon>Herpotrichiellaceae</taxon>
        <taxon>Cladophialophora</taxon>
    </lineage>
</organism>
<dbReference type="AlphaFoldDB" id="A0A0D2IEU4"/>
<feature type="region of interest" description="Disordered" evidence="1">
    <location>
        <begin position="839"/>
        <end position="942"/>
    </location>
</feature>
<feature type="compositionally biased region" description="Basic and acidic residues" evidence="1">
    <location>
        <begin position="864"/>
        <end position="874"/>
    </location>
</feature>
<dbReference type="InterPro" id="IPR001810">
    <property type="entry name" value="F-box_dom"/>
</dbReference>
<dbReference type="GeneID" id="27696821"/>
<keyword evidence="4" id="KW-1185">Reference proteome</keyword>
<feature type="compositionally biased region" description="Low complexity" evidence="1">
    <location>
        <begin position="1037"/>
        <end position="1047"/>
    </location>
</feature>
<feature type="compositionally biased region" description="Low complexity" evidence="1">
    <location>
        <begin position="718"/>
        <end position="750"/>
    </location>
</feature>
<feature type="region of interest" description="Disordered" evidence="1">
    <location>
        <begin position="681"/>
        <end position="783"/>
    </location>
</feature>
<evidence type="ECO:0000313" key="3">
    <source>
        <dbReference type="EMBL" id="KIW95309.1"/>
    </source>
</evidence>
<dbReference type="OrthoDB" id="6058203at2759"/>
<feature type="compositionally biased region" description="Polar residues" evidence="1">
    <location>
        <begin position="917"/>
        <end position="942"/>
    </location>
</feature>
<feature type="region of interest" description="Disordered" evidence="1">
    <location>
        <begin position="972"/>
        <end position="1062"/>
    </location>
</feature>
<name>A0A0D2IEU4_CLAB1</name>
<feature type="compositionally biased region" description="Basic and acidic residues" evidence="1">
    <location>
        <begin position="1020"/>
        <end position="1033"/>
    </location>
</feature>
<dbReference type="EMBL" id="KN846984">
    <property type="protein sequence ID" value="KIW95309.1"/>
    <property type="molecule type" value="Genomic_DNA"/>
</dbReference>
<protein>
    <recommendedName>
        <fullName evidence="2">F-box domain-containing protein</fullName>
    </recommendedName>
</protein>
<dbReference type="PROSITE" id="PS50181">
    <property type="entry name" value="FBOX"/>
    <property type="match status" value="1"/>
</dbReference>